<dbReference type="PANTHER" id="PTHR37096:SF1">
    <property type="entry name" value="AAA+ ATPASE DOMAIN-CONTAINING PROTEIN"/>
    <property type="match status" value="1"/>
</dbReference>
<organism evidence="2 3">
    <name type="scientific">Coccomyxa viridis</name>
    <dbReference type="NCBI Taxonomy" id="1274662"/>
    <lineage>
        <taxon>Eukaryota</taxon>
        <taxon>Viridiplantae</taxon>
        <taxon>Chlorophyta</taxon>
        <taxon>core chlorophytes</taxon>
        <taxon>Trebouxiophyceae</taxon>
        <taxon>Trebouxiophyceae incertae sedis</taxon>
        <taxon>Coccomyxaceae</taxon>
        <taxon>Coccomyxa</taxon>
    </lineage>
</organism>
<keyword evidence="3" id="KW-1185">Reference proteome</keyword>
<accession>A0AAV1HS18</accession>
<evidence type="ECO:0000313" key="2">
    <source>
        <dbReference type="EMBL" id="CAK0738316.1"/>
    </source>
</evidence>
<evidence type="ECO:0008006" key="4">
    <source>
        <dbReference type="Google" id="ProtNLM"/>
    </source>
</evidence>
<dbReference type="EMBL" id="CAUYUE010000002">
    <property type="protein sequence ID" value="CAK0738316.1"/>
    <property type="molecule type" value="Genomic_DNA"/>
</dbReference>
<dbReference type="CDD" id="cd14686">
    <property type="entry name" value="bZIP"/>
    <property type="match status" value="1"/>
</dbReference>
<dbReference type="InterPro" id="IPR027417">
    <property type="entry name" value="P-loop_NTPase"/>
</dbReference>
<evidence type="ECO:0000256" key="1">
    <source>
        <dbReference type="SAM" id="Coils"/>
    </source>
</evidence>
<feature type="coiled-coil region" evidence="1">
    <location>
        <begin position="227"/>
        <end position="305"/>
    </location>
</feature>
<evidence type="ECO:0000313" key="3">
    <source>
        <dbReference type="Proteomes" id="UP001314263"/>
    </source>
</evidence>
<comment type="caution">
    <text evidence="2">The sequence shown here is derived from an EMBL/GenBank/DDBJ whole genome shotgun (WGS) entry which is preliminary data.</text>
</comment>
<dbReference type="PANTHER" id="PTHR37096">
    <property type="entry name" value="YALI0E33429P"/>
    <property type="match status" value="1"/>
</dbReference>
<proteinExistence type="predicted"/>
<keyword evidence="1" id="KW-0175">Coiled coil</keyword>
<dbReference type="Proteomes" id="UP001314263">
    <property type="component" value="Unassembled WGS sequence"/>
</dbReference>
<name>A0AAV1HS18_9CHLO</name>
<gene>
    <name evidence="2" type="ORF">CVIRNUC_001025</name>
</gene>
<sequence length="308" mass="34770">MVAALLQKQSQSMNDVIEVYDEMLNLYKSGKSPGGSWPIICIDEANVLTEWQYGSLEKREALSALLRFFVKVSKQANVAHVILATSDYAFLGWLEEEIGSGFFLPEVIGDFPEEEARRFFTDQALPRAEKEIEVSKDDWAKVWEVCGGNAGQLMLAASAYTGDWDAGWARDLPLQAHGQDREPVVTAPTPGHRYCMARLKKSGTLVYSPAEEAKQAAYAARPEDPRLEQSSAEIKRVEDSLAALEKQIAQVVAERADLKSLGATKGRRDEIAELQRKEEQLWRKEEQLRREKEQLREERLIVMRQAKA</sequence>
<reference evidence="2 3" key="1">
    <citation type="submission" date="2023-10" db="EMBL/GenBank/DDBJ databases">
        <authorList>
            <person name="Maclean D."/>
            <person name="Macfadyen A."/>
        </authorList>
    </citation>
    <scope>NUCLEOTIDE SEQUENCE [LARGE SCALE GENOMIC DNA]</scope>
</reference>
<protein>
    <recommendedName>
        <fullName evidence="4">ATPase domain-containing protein</fullName>
    </recommendedName>
</protein>
<dbReference type="SUPFAM" id="SSF52540">
    <property type="entry name" value="P-loop containing nucleoside triphosphate hydrolases"/>
    <property type="match status" value="1"/>
</dbReference>
<dbReference type="InterPro" id="IPR051667">
    <property type="entry name" value="Archaeal_ATPase_domain"/>
</dbReference>
<dbReference type="AlphaFoldDB" id="A0AAV1HS18"/>